<evidence type="ECO:0000259" key="11">
    <source>
        <dbReference type="PROSITE" id="PS51030"/>
    </source>
</evidence>
<evidence type="ECO:0000256" key="2">
    <source>
        <dbReference type="ARBA" id="ARBA00022723"/>
    </source>
</evidence>
<dbReference type="SMART" id="SM00399">
    <property type="entry name" value="ZnF_C4"/>
    <property type="match status" value="1"/>
</dbReference>
<keyword evidence="8" id="KW-0675">Receptor</keyword>
<gene>
    <name evidence="13" type="ORF">MAR_035043</name>
</gene>
<feature type="domain" description="NR LBD" evidence="12">
    <location>
        <begin position="128"/>
        <end position="324"/>
    </location>
</feature>
<dbReference type="Pfam" id="PF00105">
    <property type="entry name" value="zf-C4"/>
    <property type="match status" value="1"/>
</dbReference>
<dbReference type="InterPro" id="IPR001728">
    <property type="entry name" value="ThyrH_rcpt"/>
</dbReference>
<dbReference type="InterPro" id="IPR001723">
    <property type="entry name" value="Nuclear_hrmn_rcpt"/>
</dbReference>
<dbReference type="InterPro" id="IPR013088">
    <property type="entry name" value="Znf_NHR/GATA"/>
</dbReference>
<sequence>MSVIMGKEASLDGLEFDGDTVLCRVCGDKASGFHYGVHACEGCKGFFRRSIQQKIQYRPCLKNQQCNIMRVNRNRCQYCRLKKCIAVGMSRDAVRFGRVPKKEKARIIEQMQKSNLQMVATAMTSVLSQQDLVQAVIMAHQQTCDLGPEKVKVMREIALLQNDYVDCPAHMACPLNFNVSSDSTDNQDWTDFSEFFAPAIKSVVDFAKLIPGFLLLNQDDQIVLLKAATFEVMLVRMACLFDMESNTMMFAHGKLFRRQTSGLSTSVGFLLDSMFDFAERFNKLALTEDEIASSWLTSDRATGGNTKQTDGISPESDEYAPYRG</sequence>
<keyword evidence="3" id="KW-0863">Zinc-finger</keyword>
<organism evidence="13 14">
    <name type="scientific">Mya arenaria</name>
    <name type="common">Soft-shell clam</name>
    <dbReference type="NCBI Taxonomy" id="6604"/>
    <lineage>
        <taxon>Eukaryota</taxon>
        <taxon>Metazoa</taxon>
        <taxon>Spiralia</taxon>
        <taxon>Lophotrochozoa</taxon>
        <taxon>Mollusca</taxon>
        <taxon>Bivalvia</taxon>
        <taxon>Autobranchia</taxon>
        <taxon>Heteroconchia</taxon>
        <taxon>Euheterodonta</taxon>
        <taxon>Imparidentia</taxon>
        <taxon>Neoheterodontei</taxon>
        <taxon>Myida</taxon>
        <taxon>Myoidea</taxon>
        <taxon>Myidae</taxon>
        <taxon>Mya</taxon>
    </lineage>
</organism>
<feature type="domain" description="Nuclear receptor" evidence="11">
    <location>
        <begin position="20"/>
        <end position="96"/>
    </location>
</feature>
<dbReference type="InterPro" id="IPR035500">
    <property type="entry name" value="NHR-like_dom_sf"/>
</dbReference>
<evidence type="ECO:0000313" key="14">
    <source>
        <dbReference type="Proteomes" id="UP001164746"/>
    </source>
</evidence>
<evidence type="ECO:0000256" key="1">
    <source>
        <dbReference type="ARBA" id="ARBA00008092"/>
    </source>
</evidence>
<dbReference type="PRINTS" id="PR00546">
    <property type="entry name" value="THYROIDHORMR"/>
</dbReference>
<keyword evidence="6" id="KW-0238">DNA-binding</keyword>
<evidence type="ECO:0000256" key="3">
    <source>
        <dbReference type="ARBA" id="ARBA00022771"/>
    </source>
</evidence>
<evidence type="ECO:0000256" key="9">
    <source>
        <dbReference type="ARBA" id="ARBA00023242"/>
    </source>
</evidence>
<evidence type="ECO:0000313" key="13">
    <source>
        <dbReference type="EMBL" id="WAR09967.1"/>
    </source>
</evidence>
<feature type="compositionally biased region" description="Polar residues" evidence="10">
    <location>
        <begin position="300"/>
        <end position="311"/>
    </location>
</feature>
<keyword evidence="2" id="KW-0479">Metal-binding</keyword>
<dbReference type="EMBL" id="CP111018">
    <property type="protein sequence ID" value="WAR09967.1"/>
    <property type="molecule type" value="Genomic_DNA"/>
</dbReference>
<dbReference type="Gene3D" id="3.30.50.10">
    <property type="entry name" value="Erythroid Transcription Factor GATA-1, subunit A"/>
    <property type="match status" value="1"/>
</dbReference>
<dbReference type="PRINTS" id="PR00047">
    <property type="entry name" value="STROIDFINGER"/>
</dbReference>
<evidence type="ECO:0000256" key="4">
    <source>
        <dbReference type="ARBA" id="ARBA00022833"/>
    </source>
</evidence>
<dbReference type="SUPFAM" id="SSF57716">
    <property type="entry name" value="Glucocorticoid receptor-like (DNA-binding domain)"/>
    <property type="match status" value="1"/>
</dbReference>
<keyword evidence="14" id="KW-1185">Reference proteome</keyword>
<dbReference type="Pfam" id="PF00104">
    <property type="entry name" value="Hormone_recep"/>
    <property type="match status" value="1"/>
</dbReference>
<evidence type="ECO:0000256" key="5">
    <source>
        <dbReference type="ARBA" id="ARBA00023015"/>
    </source>
</evidence>
<feature type="region of interest" description="Disordered" evidence="10">
    <location>
        <begin position="300"/>
        <end position="324"/>
    </location>
</feature>
<name>A0ABY7EIZ0_MYAAR</name>
<evidence type="ECO:0000256" key="8">
    <source>
        <dbReference type="ARBA" id="ARBA00023170"/>
    </source>
</evidence>
<keyword evidence="4" id="KW-0862">Zinc</keyword>
<dbReference type="PROSITE" id="PS51030">
    <property type="entry name" value="NUCLEAR_REC_DBD_2"/>
    <property type="match status" value="1"/>
</dbReference>
<comment type="similarity">
    <text evidence="1">Belongs to the nuclear hormone receptor family. NR1 subfamily.</text>
</comment>
<keyword evidence="7" id="KW-0804">Transcription</keyword>
<dbReference type="PANTHER" id="PTHR24082">
    <property type="entry name" value="NUCLEAR HORMONE RECEPTOR"/>
    <property type="match status" value="1"/>
</dbReference>
<dbReference type="PROSITE" id="PS00031">
    <property type="entry name" value="NUCLEAR_REC_DBD_1"/>
    <property type="match status" value="1"/>
</dbReference>
<dbReference type="PRINTS" id="PR00398">
    <property type="entry name" value="STRDHORMONER"/>
</dbReference>
<keyword evidence="5" id="KW-0805">Transcription regulation</keyword>
<dbReference type="SUPFAM" id="SSF48508">
    <property type="entry name" value="Nuclear receptor ligand-binding domain"/>
    <property type="match status" value="1"/>
</dbReference>
<dbReference type="InterPro" id="IPR001628">
    <property type="entry name" value="Znf_hrmn_rcpt"/>
</dbReference>
<evidence type="ECO:0000256" key="10">
    <source>
        <dbReference type="SAM" id="MobiDB-lite"/>
    </source>
</evidence>
<dbReference type="Proteomes" id="UP001164746">
    <property type="component" value="Chromosome 7"/>
</dbReference>
<dbReference type="Gene3D" id="1.10.565.10">
    <property type="entry name" value="Retinoid X Receptor"/>
    <property type="match status" value="1"/>
</dbReference>
<dbReference type="PROSITE" id="PS51843">
    <property type="entry name" value="NR_LBD"/>
    <property type="match status" value="1"/>
</dbReference>
<evidence type="ECO:0000256" key="7">
    <source>
        <dbReference type="ARBA" id="ARBA00023163"/>
    </source>
</evidence>
<keyword evidence="9" id="KW-0539">Nucleus</keyword>
<proteinExistence type="inferred from homology"/>
<dbReference type="PANTHER" id="PTHR24082:SF473">
    <property type="entry name" value="ECDYSONE-INDUCED PROTEIN 75B, ISOFORM B"/>
    <property type="match status" value="1"/>
</dbReference>
<evidence type="ECO:0000256" key="6">
    <source>
        <dbReference type="ARBA" id="ARBA00023125"/>
    </source>
</evidence>
<reference evidence="13" key="1">
    <citation type="submission" date="2022-11" db="EMBL/GenBank/DDBJ databases">
        <title>Centuries of genome instability and evolution in soft-shell clam transmissible cancer (bioRxiv).</title>
        <authorList>
            <person name="Hart S.F.M."/>
            <person name="Yonemitsu M.A."/>
            <person name="Giersch R.M."/>
            <person name="Beal B.F."/>
            <person name="Arriagada G."/>
            <person name="Davis B.W."/>
            <person name="Ostrander E.A."/>
            <person name="Goff S.P."/>
            <person name="Metzger M.J."/>
        </authorList>
    </citation>
    <scope>NUCLEOTIDE SEQUENCE</scope>
    <source>
        <strain evidence="13">MELC-2E11</strain>
        <tissue evidence="13">Siphon/mantle</tissue>
    </source>
</reference>
<dbReference type="InterPro" id="IPR050234">
    <property type="entry name" value="Nuclear_hormone_rcpt_NR1"/>
</dbReference>
<dbReference type="InterPro" id="IPR000536">
    <property type="entry name" value="Nucl_hrmn_rcpt_lig-bd"/>
</dbReference>
<evidence type="ECO:0000259" key="12">
    <source>
        <dbReference type="PROSITE" id="PS51843"/>
    </source>
</evidence>
<accession>A0ABY7EIZ0</accession>
<protein>
    <submittedName>
        <fullName evidence="13">E75-like protein</fullName>
    </submittedName>
</protein>
<dbReference type="CDD" id="cd07166">
    <property type="entry name" value="NR_DBD_REV_ERB"/>
    <property type="match status" value="1"/>
</dbReference>